<evidence type="ECO:0000313" key="3">
    <source>
        <dbReference type="EMBL" id="MCW1933339.1"/>
    </source>
</evidence>
<dbReference type="Proteomes" id="UP001208938">
    <property type="component" value="Unassembled WGS sequence"/>
</dbReference>
<feature type="domain" description="Thioesterase" evidence="2">
    <location>
        <begin position="171"/>
        <end position="258"/>
    </location>
</feature>
<proteinExistence type="predicted"/>
<organism evidence="3 4">
    <name type="scientific">Pararhodobacter zhoushanensis</name>
    <dbReference type="NCBI Taxonomy" id="2479545"/>
    <lineage>
        <taxon>Bacteria</taxon>
        <taxon>Pseudomonadati</taxon>
        <taxon>Pseudomonadota</taxon>
        <taxon>Alphaproteobacteria</taxon>
        <taxon>Rhodobacterales</taxon>
        <taxon>Paracoccaceae</taxon>
        <taxon>Pararhodobacter</taxon>
    </lineage>
</organism>
<accession>A0ABT3H0M2</accession>
<keyword evidence="4" id="KW-1185">Reference proteome</keyword>
<evidence type="ECO:0000256" key="1">
    <source>
        <dbReference type="SAM" id="Phobius"/>
    </source>
</evidence>
<name>A0ABT3H0M2_9RHOB</name>
<dbReference type="Gene3D" id="3.40.50.1820">
    <property type="entry name" value="alpha/beta hydrolase"/>
    <property type="match status" value="1"/>
</dbReference>
<dbReference type="InterPro" id="IPR029058">
    <property type="entry name" value="AB_hydrolase_fold"/>
</dbReference>
<feature type="transmembrane region" description="Helical" evidence="1">
    <location>
        <begin position="128"/>
        <end position="152"/>
    </location>
</feature>
<protein>
    <recommendedName>
        <fullName evidence="2">Thioesterase domain-containing protein</fullName>
    </recommendedName>
</protein>
<dbReference type="RefSeq" id="WP_264506264.1">
    <property type="nucleotide sequence ID" value="NZ_JAPDFL010000001.1"/>
</dbReference>
<evidence type="ECO:0000313" key="4">
    <source>
        <dbReference type="Proteomes" id="UP001208938"/>
    </source>
</evidence>
<gene>
    <name evidence="3" type="ORF">OKW52_13980</name>
</gene>
<reference evidence="3 4" key="1">
    <citation type="submission" date="2022-10" db="EMBL/GenBank/DDBJ databases">
        <title>Pararhodobacter sp. nov., isolated from marine algae.</title>
        <authorList>
            <person name="Choi B.J."/>
            <person name="Kim J.M."/>
            <person name="Lee J.K."/>
            <person name="Choi D.G."/>
            <person name="Jeon C.O."/>
        </authorList>
    </citation>
    <scope>NUCLEOTIDE SEQUENCE [LARGE SCALE GENOMIC DNA]</scope>
    <source>
        <strain evidence="3 4">ZQ420</strain>
    </source>
</reference>
<comment type="caution">
    <text evidence="3">The sequence shown here is derived from an EMBL/GenBank/DDBJ whole genome shotgun (WGS) entry which is preliminary data.</text>
</comment>
<keyword evidence="1" id="KW-0472">Membrane</keyword>
<evidence type="ECO:0000259" key="2">
    <source>
        <dbReference type="Pfam" id="PF00975"/>
    </source>
</evidence>
<dbReference type="SUPFAM" id="SSF53474">
    <property type="entry name" value="alpha/beta-Hydrolases"/>
    <property type="match status" value="1"/>
</dbReference>
<dbReference type="InterPro" id="IPR001031">
    <property type="entry name" value="Thioesterase"/>
</dbReference>
<keyword evidence="1" id="KW-1133">Transmembrane helix</keyword>
<feature type="transmembrane region" description="Helical" evidence="1">
    <location>
        <begin position="158"/>
        <end position="179"/>
    </location>
</feature>
<keyword evidence="1" id="KW-0812">Transmembrane</keyword>
<dbReference type="Pfam" id="PF00975">
    <property type="entry name" value="Thioesterase"/>
    <property type="match status" value="1"/>
</dbReference>
<feature type="transmembrane region" description="Helical" evidence="1">
    <location>
        <begin position="93"/>
        <end position="116"/>
    </location>
</feature>
<dbReference type="EMBL" id="JAPDFL010000001">
    <property type="protein sequence ID" value="MCW1933339.1"/>
    <property type="molecule type" value="Genomic_DNA"/>
</dbReference>
<sequence length="406" mass="44642">MSGTVGQVRRRRVFYVPGYDPFPPRRYRELYRREGPAQAAISGYTLTLQPAPKAEGRYAWQVHTAIDGLETEAQIDVLVWADLVRASMERGIVATYLLLVRTLWTFLRTGAIPAMLRFRPLSMLTAAWPVGMLLGQLLLALFVAGMVWWGLAAFVGGWAAHLMGAVLGVGIVGGFLAAFRRLDAKFYAYYLLYDFAEVAAHNGAYSPELQARLDHFADLVTEALTDGAEEVLIIGHSSGAALAVTLAAAVERRGVPVSGAKLALLTLGQAIPMQAFLPDAQRLRADVQQVAGSSAITWVDVSAKGDGVCFWLTDPAGVCGVANAQTHQPLVFSAAFSEALSAEKWHRIRRKFFQVHFQYLAAFDRPRDYDYFQITAGPVLLADRYRDRAPSPQVERRAFSPHRSVA</sequence>